<proteinExistence type="predicted"/>
<dbReference type="Proteomes" id="UP000192578">
    <property type="component" value="Unassembled WGS sequence"/>
</dbReference>
<dbReference type="EMBL" id="MTYJ01000506">
    <property type="protein sequence ID" value="OWA55013.1"/>
    <property type="molecule type" value="Genomic_DNA"/>
</dbReference>
<name>A0A9X6NLN0_HYPEX</name>
<dbReference type="InterPro" id="IPR029071">
    <property type="entry name" value="Ubiquitin-like_domsf"/>
</dbReference>
<sequence>MSNNGGYLKLEAYPEPQQQEEYDDVSGGLAQAAFNGHHGHIAATGMPELPSRPAYKLPEETETFIQQAEAELALLGLHSPIVRQLAERELARIKAGQVSEAGYVIVHKDAPIKVLYGRSQNPGYAPPGIRLPMGHGPRGPQPPWGIVFRDRRWEPVIAAASLRPTDGLTEHPSYGYNAICSRQPATETSYRTKKSKTIRETKDLIQRRFGLAPSSYRISTPTNDLAEKRTIRSYPIESHSKLILTQPLVGGIRRRAYPPNNVISLRRFSPC</sequence>
<feature type="domain" description="Ubiquitin-like" evidence="2">
    <location>
        <begin position="182"/>
        <end position="251"/>
    </location>
</feature>
<dbReference type="InterPro" id="IPR000626">
    <property type="entry name" value="Ubiquitin-like_dom"/>
</dbReference>
<dbReference type="PROSITE" id="PS50053">
    <property type="entry name" value="UBIQUITIN_2"/>
    <property type="match status" value="1"/>
</dbReference>
<accession>A0A9X6NLN0</accession>
<feature type="region of interest" description="Disordered" evidence="1">
    <location>
        <begin position="1"/>
        <end position="20"/>
    </location>
</feature>
<protein>
    <recommendedName>
        <fullName evidence="2">Ubiquitin-like domain-containing protein</fullName>
    </recommendedName>
</protein>
<evidence type="ECO:0000259" key="2">
    <source>
        <dbReference type="PROSITE" id="PS50053"/>
    </source>
</evidence>
<dbReference type="Gene3D" id="3.10.20.90">
    <property type="entry name" value="Phosphatidylinositol 3-kinase Catalytic Subunit, Chain A, domain 1"/>
    <property type="match status" value="1"/>
</dbReference>
<dbReference type="AlphaFoldDB" id="A0A9X6NLN0"/>
<organism evidence="3 4">
    <name type="scientific">Hypsibius exemplaris</name>
    <name type="common">Freshwater tardigrade</name>
    <dbReference type="NCBI Taxonomy" id="2072580"/>
    <lineage>
        <taxon>Eukaryota</taxon>
        <taxon>Metazoa</taxon>
        <taxon>Ecdysozoa</taxon>
        <taxon>Tardigrada</taxon>
        <taxon>Eutardigrada</taxon>
        <taxon>Parachela</taxon>
        <taxon>Hypsibioidea</taxon>
        <taxon>Hypsibiidae</taxon>
        <taxon>Hypsibius</taxon>
    </lineage>
</organism>
<keyword evidence="4" id="KW-1185">Reference proteome</keyword>
<evidence type="ECO:0000256" key="1">
    <source>
        <dbReference type="SAM" id="MobiDB-lite"/>
    </source>
</evidence>
<evidence type="ECO:0000313" key="4">
    <source>
        <dbReference type="Proteomes" id="UP000192578"/>
    </source>
</evidence>
<dbReference type="SUPFAM" id="SSF54236">
    <property type="entry name" value="Ubiquitin-like"/>
    <property type="match status" value="1"/>
</dbReference>
<gene>
    <name evidence="3" type="ORF">BV898_19398</name>
</gene>
<reference evidence="4" key="1">
    <citation type="submission" date="2017-01" db="EMBL/GenBank/DDBJ databases">
        <title>Comparative genomics of anhydrobiosis in the tardigrade Hypsibius dujardini.</title>
        <authorList>
            <person name="Yoshida Y."/>
            <person name="Koutsovoulos G."/>
            <person name="Laetsch D."/>
            <person name="Stevens L."/>
            <person name="Kumar S."/>
            <person name="Horikawa D."/>
            <person name="Ishino K."/>
            <person name="Komine S."/>
            <person name="Tomita M."/>
            <person name="Blaxter M."/>
            <person name="Arakawa K."/>
        </authorList>
    </citation>
    <scope>NUCLEOTIDE SEQUENCE [LARGE SCALE GENOMIC DNA]</scope>
    <source>
        <strain evidence="4">Z151</strain>
    </source>
</reference>
<comment type="caution">
    <text evidence="3">The sequence shown here is derived from an EMBL/GenBank/DDBJ whole genome shotgun (WGS) entry which is preliminary data.</text>
</comment>
<evidence type="ECO:0000313" key="3">
    <source>
        <dbReference type="EMBL" id="OWA55013.1"/>
    </source>
</evidence>